<dbReference type="RefSeq" id="WP_394387646.1">
    <property type="nucleotide sequence ID" value="NZ_JBIGIB010000008.1"/>
</dbReference>
<comment type="caution">
    <text evidence="1">The sequence shown here is derived from an EMBL/GenBank/DDBJ whole genome shotgun (WGS) entry which is preliminary data.</text>
</comment>
<sequence length="164" mass="17913">MLYRYSVSLTPPADAVQTQSHVYSEFTLDLPPTWQAQATDEDNTVAFHAPAHDAALVVAVDFIESGADDLQALADEVITQRLAALNEATPGVWQTLQQQVRPHRSEAGLELSFAAELPGQQVALYLGYATPRKLLHFLMLCSADRAAALALFNATVPQFKPRLP</sequence>
<proteinExistence type="predicted"/>
<evidence type="ECO:0000313" key="1">
    <source>
        <dbReference type="EMBL" id="MFG6469248.1"/>
    </source>
</evidence>
<reference evidence="1 2" key="1">
    <citation type="submission" date="2024-08" db="EMBL/GenBank/DDBJ databases">
        <authorList>
            <person name="Lu H."/>
        </authorList>
    </citation>
    <scope>NUCLEOTIDE SEQUENCE [LARGE SCALE GENOMIC DNA]</scope>
    <source>
        <strain evidence="1 2">BYS87W</strain>
    </source>
</reference>
<organism evidence="1 2">
    <name type="scientific">Pelomonas baiyunensis</name>
    <dbReference type="NCBI Taxonomy" id="3299026"/>
    <lineage>
        <taxon>Bacteria</taxon>
        <taxon>Pseudomonadati</taxon>
        <taxon>Pseudomonadota</taxon>
        <taxon>Betaproteobacteria</taxon>
        <taxon>Burkholderiales</taxon>
        <taxon>Sphaerotilaceae</taxon>
        <taxon>Roseateles</taxon>
    </lineage>
</organism>
<evidence type="ECO:0000313" key="2">
    <source>
        <dbReference type="Proteomes" id="UP001606303"/>
    </source>
</evidence>
<keyword evidence="2" id="KW-1185">Reference proteome</keyword>
<protein>
    <recommendedName>
        <fullName evidence="3">DUF1795 domain-containing protein</fullName>
    </recommendedName>
</protein>
<name>A0ABW7H501_9BURK</name>
<accession>A0ABW7H501</accession>
<evidence type="ECO:0008006" key="3">
    <source>
        <dbReference type="Google" id="ProtNLM"/>
    </source>
</evidence>
<dbReference type="Proteomes" id="UP001606303">
    <property type="component" value="Unassembled WGS sequence"/>
</dbReference>
<dbReference type="EMBL" id="JBIGIB010000008">
    <property type="protein sequence ID" value="MFG6469248.1"/>
    <property type="molecule type" value="Genomic_DNA"/>
</dbReference>
<gene>
    <name evidence="1" type="ORF">ACG01O_21700</name>
</gene>